<keyword evidence="2" id="KW-1185">Reference proteome</keyword>
<proteinExistence type="predicted"/>
<reference evidence="1 2" key="1">
    <citation type="journal article" date="2015" name="Genome Announc.">
        <title>Complete Genome Sequence of the Novel Leech Symbiont Mucinivorans hirudinis M3T.</title>
        <authorList>
            <person name="Nelson M.C."/>
            <person name="Bomar L."/>
            <person name="Graf J."/>
        </authorList>
    </citation>
    <scope>NUCLEOTIDE SEQUENCE [LARGE SCALE GENOMIC DNA]</scope>
    <source>
        <strain evidence="2">M3</strain>
    </source>
</reference>
<gene>
    <name evidence="1" type="ORF">BN938_2211</name>
</gene>
<dbReference type="KEGG" id="rbc:BN938_2211"/>
<name>A0A060RDJ2_9BACT</name>
<dbReference type="STRING" id="1433126.BN938_2211"/>
<dbReference type="Proteomes" id="UP000027616">
    <property type="component" value="Chromosome I"/>
</dbReference>
<dbReference type="EMBL" id="HG934468">
    <property type="protein sequence ID" value="CDN32283.1"/>
    <property type="molecule type" value="Genomic_DNA"/>
</dbReference>
<dbReference type="HOGENOM" id="CLU_3346056_0_0_10"/>
<protein>
    <submittedName>
        <fullName evidence="1">Uncharacterized protein</fullName>
    </submittedName>
</protein>
<dbReference type="AlphaFoldDB" id="A0A060RDJ2"/>
<accession>A0A060RDJ2</accession>
<organism evidence="1 2">
    <name type="scientific">Mucinivorans hirudinis</name>
    <dbReference type="NCBI Taxonomy" id="1433126"/>
    <lineage>
        <taxon>Bacteria</taxon>
        <taxon>Pseudomonadati</taxon>
        <taxon>Bacteroidota</taxon>
        <taxon>Bacteroidia</taxon>
        <taxon>Bacteroidales</taxon>
        <taxon>Rikenellaceae</taxon>
        <taxon>Mucinivorans</taxon>
    </lineage>
</organism>
<evidence type="ECO:0000313" key="1">
    <source>
        <dbReference type="EMBL" id="CDN32283.1"/>
    </source>
</evidence>
<sequence length="37" mass="4400">MSQKRITNHNITYHNQKNHAAKVEIFFEIIEIIISFA</sequence>
<evidence type="ECO:0000313" key="2">
    <source>
        <dbReference type="Proteomes" id="UP000027616"/>
    </source>
</evidence>